<dbReference type="GO" id="GO:0035312">
    <property type="term" value="F:5'-3' DNA exonuclease activity"/>
    <property type="evidence" value="ECO:0007669"/>
    <property type="project" value="TreeGrafter"/>
</dbReference>
<dbReference type="EMBL" id="MDDC01000025">
    <property type="protein sequence ID" value="OIQ55514.1"/>
    <property type="molecule type" value="Genomic_DNA"/>
</dbReference>
<evidence type="ECO:0000313" key="2">
    <source>
        <dbReference type="Proteomes" id="UP000182811"/>
    </source>
</evidence>
<gene>
    <name evidence="1" type="ORF">MOTE_23870</name>
</gene>
<protein>
    <submittedName>
        <fullName evidence="1">Uncharacterized protein</fullName>
    </submittedName>
</protein>
<dbReference type="InterPro" id="IPR052018">
    <property type="entry name" value="PHP_domain"/>
</dbReference>
<name>A0A1J5N9K3_NEOTH</name>
<dbReference type="CDD" id="cd07432">
    <property type="entry name" value="PHP_HisPPase"/>
    <property type="match status" value="1"/>
</dbReference>
<dbReference type="GO" id="GO:0004534">
    <property type="term" value="F:5'-3' RNA exonuclease activity"/>
    <property type="evidence" value="ECO:0007669"/>
    <property type="project" value="TreeGrafter"/>
</dbReference>
<dbReference type="Proteomes" id="UP000182811">
    <property type="component" value="Unassembled WGS sequence"/>
</dbReference>
<dbReference type="PANTHER" id="PTHR42924">
    <property type="entry name" value="EXONUCLEASE"/>
    <property type="match status" value="1"/>
</dbReference>
<dbReference type="InterPro" id="IPR016195">
    <property type="entry name" value="Pol/histidinol_Pase-like"/>
</dbReference>
<comment type="caution">
    <text evidence="1">The sequence shown here is derived from an EMBL/GenBank/DDBJ whole genome shotgun (WGS) entry which is preliminary data.</text>
</comment>
<dbReference type="Gene3D" id="3.20.20.140">
    <property type="entry name" value="Metal-dependent hydrolases"/>
    <property type="match status" value="1"/>
</dbReference>
<organism evidence="1 2">
    <name type="scientific">Neomoorella thermoacetica</name>
    <name type="common">Clostridium thermoaceticum</name>
    <dbReference type="NCBI Taxonomy" id="1525"/>
    <lineage>
        <taxon>Bacteria</taxon>
        <taxon>Bacillati</taxon>
        <taxon>Bacillota</taxon>
        <taxon>Clostridia</taxon>
        <taxon>Neomoorellales</taxon>
        <taxon>Neomoorellaceae</taxon>
        <taxon>Neomoorella</taxon>
    </lineage>
</organism>
<proteinExistence type="predicted"/>
<dbReference type="AlphaFoldDB" id="A0A1J5N9K3"/>
<dbReference type="Pfam" id="PF13263">
    <property type="entry name" value="PHP_C"/>
    <property type="match status" value="1"/>
</dbReference>
<accession>A0A1J5N9K3</accession>
<dbReference type="PANTHER" id="PTHR42924:SF3">
    <property type="entry name" value="POLYMERASE_HISTIDINOL PHOSPHATASE N-TERMINAL DOMAIN-CONTAINING PROTEIN"/>
    <property type="match status" value="1"/>
</dbReference>
<dbReference type="SUPFAM" id="SSF89550">
    <property type="entry name" value="PHP domain-like"/>
    <property type="match status" value="1"/>
</dbReference>
<reference evidence="1 2" key="1">
    <citation type="submission" date="2016-08" db="EMBL/GenBank/DDBJ databases">
        <title>Genome-based comparison of Moorella thermoacetic strains.</title>
        <authorList>
            <person name="Poehlein A."/>
            <person name="Bengelsdorf F.R."/>
            <person name="Esser C."/>
            <person name="Duerre P."/>
            <person name="Daniel R."/>
        </authorList>
    </citation>
    <scope>NUCLEOTIDE SEQUENCE [LARGE SCALE GENOMIC DNA]</scope>
    <source>
        <strain evidence="1 2">DSM 21394</strain>
    </source>
</reference>
<evidence type="ECO:0000313" key="1">
    <source>
        <dbReference type="EMBL" id="OIQ55514.1"/>
    </source>
</evidence>
<sequence>MTGIRVELHCHTRLWNWQPVSWRRLEGFCRRARQFGLDWLGITEHADAPGFWDIFAILDDNKWRWQDLRLLAGCEITVAEEADILLLGSPEALLDLKGYLSPWPTRHNRPPLGDLLLVAAELQLLKVAAHPFRPGRDVGKVPRELLQQLDALEINARELKRAAAVTDLARRLGLPLVGGSDAHLGWQVGRAVNQLPAGVRDLAGWRAALSRGENRVLLWQERGYVPFAAQR</sequence>